<dbReference type="Gene3D" id="2.30.30.130">
    <property type="entry name" value="Transposase, Mu, C-terminal"/>
    <property type="match status" value="1"/>
</dbReference>
<dbReference type="InterPro" id="IPR015378">
    <property type="entry name" value="Transposase-like_Mu_C"/>
</dbReference>
<dbReference type="SUPFAM" id="SSF46689">
    <property type="entry name" value="Homeodomain-like"/>
    <property type="match status" value="2"/>
</dbReference>
<keyword evidence="3" id="KW-1185">Reference proteome</keyword>
<dbReference type="InterPro" id="IPR036388">
    <property type="entry name" value="WH-like_DNA-bd_sf"/>
</dbReference>
<accession>A0A8J7J8J5</accession>
<evidence type="ECO:0000313" key="2">
    <source>
        <dbReference type="EMBL" id="MBI1495375.1"/>
    </source>
</evidence>
<protein>
    <submittedName>
        <fullName evidence="2">Mu transposase C-terminal domain-containing protein</fullName>
    </submittedName>
</protein>
<dbReference type="InterPro" id="IPR015126">
    <property type="entry name" value="Mu_I-gamma"/>
</dbReference>
<dbReference type="AlphaFoldDB" id="A0A8J7J8J5"/>
<dbReference type="RefSeq" id="WP_228850077.1">
    <property type="nucleotide sequence ID" value="NZ_JADCKQ010000019.1"/>
</dbReference>
<dbReference type="Pfam" id="PF02914">
    <property type="entry name" value="DDE_2"/>
    <property type="match status" value="1"/>
</dbReference>
<dbReference type="SUPFAM" id="SSF50610">
    <property type="entry name" value="mu transposase, C-terminal domain"/>
    <property type="match status" value="1"/>
</dbReference>
<dbReference type="PROSITE" id="PS51702">
    <property type="entry name" value="HTH_MU"/>
    <property type="match status" value="1"/>
</dbReference>
<dbReference type="Gene3D" id="1.10.10.10">
    <property type="entry name" value="Winged helix-like DNA-binding domain superfamily/Winged helix DNA-binding domain"/>
    <property type="match status" value="1"/>
</dbReference>
<dbReference type="Proteomes" id="UP000640583">
    <property type="component" value="Unassembled WGS sequence"/>
</dbReference>
<gene>
    <name evidence="2" type="ORF">H1D41_17165</name>
</gene>
<dbReference type="InterPro" id="IPR003314">
    <property type="entry name" value="Mu-type_HTH"/>
</dbReference>
<dbReference type="EMBL" id="JADCKQ010000019">
    <property type="protein sequence ID" value="MBI1495375.1"/>
    <property type="molecule type" value="Genomic_DNA"/>
</dbReference>
<comment type="caution">
    <text evidence="2">The sequence shown here is derived from an EMBL/GenBank/DDBJ whole genome shotgun (WGS) entry which is preliminary data.</text>
</comment>
<feature type="domain" description="HTH Mu-type" evidence="1">
    <location>
        <begin position="3"/>
        <end position="74"/>
    </location>
</feature>
<dbReference type="GO" id="GO:0003677">
    <property type="term" value="F:DNA binding"/>
    <property type="evidence" value="ECO:0007669"/>
    <property type="project" value="InterPro"/>
</dbReference>
<dbReference type="GO" id="GO:0015074">
    <property type="term" value="P:DNA integration"/>
    <property type="evidence" value="ECO:0007669"/>
    <property type="project" value="InterPro"/>
</dbReference>
<dbReference type="InterPro" id="IPR036397">
    <property type="entry name" value="RNaseH_sf"/>
</dbReference>
<evidence type="ECO:0000313" key="3">
    <source>
        <dbReference type="Proteomes" id="UP000640583"/>
    </source>
</evidence>
<name>A0A8J7J8J5_9RHOB</name>
<organism evidence="2 3">
    <name type="scientific">Halocynthiibacter styelae</name>
    <dbReference type="NCBI Taxonomy" id="2761955"/>
    <lineage>
        <taxon>Bacteria</taxon>
        <taxon>Pseudomonadati</taxon>
        <taxon>Pseudomonadota</taxon>
        <taxon>Alphaproteobacteria</taxon>
        <taxon>Rhodobacterales</taxon>
        <taxon>Paracoccaceae</taxon>
        <taxon>Halocynthiibacter</taxon>
    </lineage>
</organism>
<dbReference type="InterPro" id="IPR009057">
    <property type="entry name" value="Homeodomain-like_sf"/>
</dbReference>
<dbReference type="InterPro" id="IPR012337">
    <property type="entry name" value="RNaseH-like_sf"/>
</dbReference>
<dbReference type="Gene3D" id="1.10.10.60">
    <property type="entry name" value="Homeodomain-like"/>
    <property type="match status" value="2"/>
</dbReference>
<dbReference type="Pfam" id="PF09039">
    <property type="entry name" value="HTH_Tnp_Mu_2"/>
    <property type="match status" value="1"/>
</dbReference>
<evidence type="ECO:0000259" key="1">
    <source>
        <dbReference type="PROSITE" id="PS51702"/>
    </source>
</evidence>
<dbReference type="Pfam" id="PF09299">
    <property type="entry name" value="Mu-transpos_C"/>
    <property type="match status" value="1"/>
</dbReference>
<dbReference type="InterPro" id="IPR004189">
    <property type="entry name" value="Phage_Mu_transposase"/>
</dbReference>
<dbReference type="GO" id="GO:0006313">
    <property type="term" value="P:DNA transposition"/>
    <property type="evidence" value="ECO:0007669"/>
    <property type="project" value="InterPro"/>
</dbReference>
<dbReference type="InterPro" id="IPR009004">
    <property type="entry name" value="Transposase_Mu_C"/>
</dbReference>
<sequence length="660" mass="74689">MKDWWSISELHALGHNALPGTVRRIRSFAETNWHAHSTCWREVEDNGGTRREYHRSLFPGSLQVHITHLEAMAEAKDMDAKAAEDAEWAERWDAFARASEHARSEAELRLQAVTMFLDLELSLTATVAYDYVARKLGVSARSVMRWRDMVGGVEKRNWLVVLMPSAKTGRKKTDLHPDALQYIITDYVRNEGPSFKSCYDRLKDVAAVQGWGKLPSWKTLKRRVEDTVGYQTIVYWREGKDRAMRLFPAQERDKSCFHAMQGVNSDGHVADTWVLFPDGEIMRPTVVGFQDLYSNAGLSFRVGKSEDSWLIQLAAADMIEQHGIPEDVWFDNGAAFWSKHISGGATKGFRKKEADEPLGMLPKLGVTIHATTVYWGQAKPIERLWKDLCDRVAKHPACAGAYTGKDALSKPDNYKSKAVPLETYEQLLAREVERYNEQTGRNTRIAAGGSYGDAFRESLEHPDVLIARATPLQKRLMYLAREDKLVRKPDGAIHMLGNRYWNEDLNELMGKRVTVRYDPQNPTDDLFVYTMKEDRFITAAQCIHAAHYNDPAEAKRHSDMRNSSVKRWRSGLADASKYTVEDIAAMTPGIDTPGTVRIPKKQKMQKVVGLNFQDVETPYEGVDAEEGRSRIQAQRANDGFSRGVTASLGVTDIFDVGSRK</sequence>
<dbReference type="Gene3D" id="3.30.420.10">
    <property type="entry name" value="Ribonuclease H-like superfamily/Ribonuclease H"/>
    <property type="match status" value="1"/>
</dbReference>
<dbReference type="GO" id="GO:0004803">
    <property type="term" value="F:transposase activity"/>
    <property type="evidence" value="ECO:0007669"/>
    <property type="project" value="InterPro"/>
</dbReference>
<proteinExistence type="predicted"/>
<dbReference type="SUPFAM" id="SSF53098">
    <property type="entry name" value="Ribonuclease H-like"/>
    <property type="match status" value="1"/>
</dbReference>
<reference evidence="2" key="1">
    <citation type="submission" date="2020-10" db="EMBL/GenBank/DDBJ databases">
        <title>Paenihalocynthiibacter styelae gen. nov., sp. nov., isolated from stalked sea squirt Styela clava.</title>
        <authorList>
            <person name="Kim Y.-O."/>
            <person name="Yoon J.-H."/>
        </authorList>
    </citation>
    <scope>NUCLEOTIDE SEQUENCE</scope>
    <source>
        <strain evidence="2">MYP1-1</strain>
    </source>
</reference>